<keyword evidence="2" id="KW-1185">Reference proteome</keyword>
<gene>
    <name evidence="1" type="ORF">X777_15114</name>
</gene>
<dbReference type="AlphaFoldDB" id="A0A026WW06"/>
<evidence type="ECO:0000313" key="2">
    <source>
        <dbReference type="Proteomes" id="UP000053097"/>
    </source>
</evidence>
<organism evidence="1 2">
    <name type="scientific">Ooceraea biroi</name>
    <name type="common">Clonal raider ant</name>
    <name type="synonym">Cerapachys biroi</name>
    <dbReference type="NCBI Taxonomy" id="2015173"/>
    <lineage>
        <taxon>Eukaryota</taxon>
        <taxon>Metazoa</taxon>
        <taxon>Ecdysozoa</taxon>
        <taxon>Arthropoda</taxon>
        <taxon>Hexapoda</taxon>
        <taxon>Insecta</taxon>
        <taxon>Pterygota</taxon>
        <taxon>Neoptera</taxon>
        <taxon>Endopterygota</taxon>
        <taxon>Hymenoptera</taxon>
        <taxon>Apocrita</taxon>
        <taxon>Aculeata</taxon>
        <taxon>Formicoidea</taxon>
        <taxon>Formicidae</taxon>
        <taxon>Dorylinae</taxon>
        <taxon>Ooceraea</taxon>
    </lineage>
</organism>
<name>A0A026WW06_OOCBI</name>
<dbReference type="EMBL" id="KK107079">
    <property type="protein sequence ID" value="EZA60177.1"/>
    <property type="molecule type" value="Genomic_DNA"/>
</dbReference>
<accession>A0A026WW06</accession>
<evidence type="ECO:0000313" key="1">
    <source>
        <dbReference type="EMBL" id="EZA60177.1"/>
    </source>
</evidence>
<proteinExistence type="predicted"/>
<protein>
    <submittedName>
        <fullName evidence="1">Uncharacterized protein</fullName>
    </submittedName>
</protein>
<sequence length="129" mass="14083">MHSSEVGCQTARHRALHHVSALDAMDTMNFWRSKNRVYGLSPLFGAQEEAQEDRTQPCGAREGTVRGGCATACALGVEQRERDILPSSSIYGISTLRAIYIYIGSSVRNARADRIIVSGSANSARLLTR</sequence>
<reference evidence="1 2" key="1">
    <citation type="journal article" date="2014" name="Curr. Biol.">
        <title>The genome of the clonal raider ant Cerapachys biroi.</title>
        <authorList>
            <person name="Oxley P.R."/>
            <person name="Ji L."/>
            <person name="Fetter-Pruneda I."/>
            <person name="McKenzie S.K."/>
            <person name="Li C."/>
            <person name="Hu H."/>
            <person name="Zhang G."/>
            <person name="Kronauer D.J."/>
        </authorList>
    </citation>
    <scope>NUCLEOTIDE SEQUENCE [LARGE SCALE GENOMIC DNA]</scope>
</reference>
<dbReference type="Proteomes" id="UP000053097">
    <property type="component" value="Unassembled WGS sequence"/>
</dbReference>